<feature type="region of interest" description="Disordered" evidence="1">
    <location>
        <begin position="61"/>
        <end position="92"/>
    </location>
</feature>
<gene>
    <name evidence="3" type="ORF">MNBD_DELTA01-156</name>
</gene>
<dbReference type="PANTHER" id="PTHR34404">
    <property type="entry name" value="REGULATORY PROTEIN, FMDB FAMILY"/>
    <property type="match status" value="1"/>
</dbReference>
<dbReference type="InterPro" id="IPR013429">
    <property type="entry name" value="Regulatory_FmdB_Zinc_ribbon"/>
</dbReference>
<dbReference type="PANTHER" id="PTHR34404:SF2">
    <property type="entry name" value="CONSERVED SERINE RICH PROTEIN"/>
    <property type="match status" value="1"/>
</dbReference>
<feature type="compositionally biased region" description="Basic and acidic residues" evidence="1">
    <location>
        <begin position="75"/>
        <end position="84"/>
    </location>
</feature>
<dbReference type="Pfam" id="PF09723">
    <property type="entry name" value="Zn_ribbon_8"/>
    <property type="match status" value="1"/>
</dbReference>
<feature type="domain" description="Putative regulatory protein FmdB zinc ribbon" evidence="2">
    <location>
        <begin position="1"/>
        <end position="41"/>
    </location>
</feature>
<organism evidence="3">
    <name type="scientific">hydrothermal vent metagenome</name>
    <dbReference type="NCBI Taxonomy" id="652676"/>
    <lineage>
        <taxon>unclassified sequences</taxon>
        <taxon>metagenomes</taxon>
        <taxon>ecological metagenomes</taxon>
    </lineage>
</organism>
<evidence type="ECO:0000256" key="1">
    <source>
        <dbReference type="SAM" id="MobiDB-lite"/>
    </source>
</evidence>
<dbReference type="AlphaFoldDB" id="A0A3B0QXE1"/>
<sequence length="92" mass="9914">MPIYEYKCNDCGLEFEVMQRFSDSPIKECEDCEGPVEKMISLSSFHLKGGGWYATEYGNKKKSKAGTSGCGDGADGAKAEKPDCKGCPSASK</sequence>
<dbReference type="EMBL" id="UOEA01000072">
    <property type="protein sequence ID" value="VAV84769.1"/>
    <property type="molecule type" value="Genomic_DNA"/>
</dbReference>
<evidence type="ECO:0000313" key="3">
    <source>
        <dbReference type="EMBL" id="VAV84769.1"/>
    </source>
</evidence>
<protein>
    <recommendedName>
        <fullName evidence="2">Putative regulatory protein FmdB zinc ribbon domain-containing protein</fullName>
    </recommendedName>
</protein>
<dbReference type="NCBIfam" id="TIGR02605">
    <property type="entry name" value="CxxC_CxxC_SSSS"/>
    <property type="match status" value="1"/>
</dbReference>
<proteinExistence type="predicted"/>
<reference evidence="3" key="1">
    <citation type="submission" date="2018-06" db="EMBL/GenBank/DDBJ databases">
        <authorList>
            <person name="Zhirakovskaya E."/>
        </authorList>
    </citation>
    <scope>NUCLEOTIDE SEQUENCE</scope>
</reference>
<dbReference type="SMART" id="SM00834">
    <property type="entry name" value="CxxC_CXXC_SSSS"/>
    <property type="match status" value="1"/>
</dbReference>
<evidence type="ECO:0000259" key="2">
    <source>
        <dbReference type="SMART" id="SM00834"/>
    </source>
</evidence>
<accession>A0A3B0QXE1</accession>
<name>A0A3B0QXE1_9ZZZZ</name>